<gene>
    <name evidence="1" type="ORF">S01H1_35433</name>
</gene>
<protein>
    <recommendedName>
        <fullName evidence="2">Lipoprotein</fullName>
    </recommendedName>
</protein>
<dbReference type="PROSITE" id="PS51257">
    <property type="entry name" value="PROKAR_LIPOPROTEIN"/>
    <property type="match status" value="1"/>
</dbReference>
<evidence type="ECO:0000313" key="1">
    <source>
        <dbReference type="EMBL" id="GAG11630.1"/>
    </source>
</evidence>
<dbReference type="EMBL" id="BARS01022143">
    <property type="protein sequence ID" value="GAG11630.1"/>
    <property type="molecule type" value="Genomic_DNA"/>
</dbReference>
<comment type="caution">
    <text evidence="1">The sequence shown here is derived from an EMBL/GenBank/DDBJ whole genome shotgun (WGS) entry which is preliminary data.</text>
</comment>
<sequence length="201" mass="21606">MRGKTLAALLLLALVAILASCQGEEEVTPSPTPPLEAQLRQQLEELSTDALLTLAFPGVALTPPPLEDPLVLYVIKDEPSWRIQALGHLIGHFTRRDQPQLAAFLYLHGPATDGEAPPQSEVLELPEGLFMALIELDTRDQPALAGLSLLDSSAAELLEPASALEQGLRPFRQRLDNLAPNGLMSPALAVDTDNDGLDELV</sequence>
<organism evidence="1">
    <name type="scientific">marine sediment metagenome</name>
    <dbReference type="NCBI Taxonomy" id="412755"/>
    <lineage>
        <taxon>unclassified sequences</taxon>
        <taxon>metagenomes</taxon>
        <taxon>ecological metagenomes</taxon>
    </lineage>
</organism>
<proteinExistence type="predicted"/>
<reference evidence="1" key="1">
    <citation type="journal article" date="2014" name="Front. Microbiol.">
        <title>High frequency of phylogenetically diverse reductive dehalogenase-homologous genes in deep subseafloor sedimentary metagenomes.</title>
        <authorList>
            <person name="Kawai M."/>
            <person name="Futagami T."/>
            <person name="Toyoda A."/>
            <person name="Takaki Y."/>
            <person name="Nishi S."/>
            <person name="Hori S."/>
            <person name="Arai W."/>
            <person name="Tsubouchi T."/>
            <person name="Morono Y."/>
            <person name="Uchiyama I."/>
            <person name="Ito T."/>
            <person name="Fujiyama A."/>
            <person name="Inagaki F."/>
            <person name="Takami H."/>
        </authorList>
    </citation>
    <scope>NUCLEOTIDE SEQUENCE</scope>
    <source>
        <strain evidence="1">Expedition CK06-06</strain>
    </source>
</reference>
<feature type="non-terminal residue" evidence="1">
    <location>
        <position position="201"/>
    </location>
</feature>
<name>X0V0L5_9ZZZZ</name>
<evidence type="ECO:0008006" key="2">
    <source>
        <dbReference type="Google" id="ProtNLM"/>
    </source>
</evidence>
<dbReference type="AlphaFoldDB" id="X0V0L5"/>
<accession>X0V0L5</accession>